<dbReference type="OrthoDB" id="9813469at2"/>
<proteinExistence type="inferred from homology"/>
<evidence type="ECO:0000256" key="3">
    <source>
        <dbReference type="ARBA" id="ARBA00013068"/>
    </source>
</evidence>
<protein>
    <recommendedName>
        <fullName evidence="3">fructose-bisphosphate aldolase</fullName>
        <ecNumber evidence="3">4.1.2.13</ecNumber>
    </recommendedName>
    <alternativeName>
        <fullName evidence="6">Fructose-bisphosphate aldolase class I</fullName>
    </alternativeName>
</protein>
<evidence type="ECO:0000313" key="7">
    <source>
        <dbReference type="EMBL" id="TBT92163.1"/>
    </source>
</evidence>
<dbReference type="NCBIfam" id="NF003784">
    <property type="entry name" value="PRK05377.1"/>
    <property type="match status" value="1"/>
</dbReference>
<comment type="pathway">
    <text evidence="1">Carbohydrate degradation; glycolysis; D-glyceraldehyde 3-phosphate and glycerone phosphate from D-glucose: step 4/4.</text>
</comment>
<dbReference type="GO" id="GO:0006096">
    <property type="term" value="P:glycolytic process"/>
    <property type="evidence" value="ECO:0007669"/>
    <property type="project" value="UniProtKB-UniPathway"/>
</dbReference>
<dbReference type="EMBL" id="SDMR01000022">
    <property type="protein sequence ID" value="TBT92163.1"/>
    <property type="molecule type" value="Genomic_DNA"/>
</dbReference>
<keyword evidence="4" id="KW-0324">Glycolysis</keyword>
<dbReference type="Gene3D" id="3.20.20.70">
    <property type="entry name" value="Aldolase class I"/>
    <property type="match status" value="1"/>
</dbReference>
<dbReference type="InterPro" id="IPR000741">
    <property type="entry name" value="FBA_I"/>
</dbReference>
<name>A0A4Q9KHU0_PROTD</name>
<comment type="similarity">
    <text evidence="2">Belongs to the class I fructose-bisphosphate aldolase family.</text>
</comment>
<evidence type="ECO:0000256" key="2">
    <source>
        <dbReference type="ARBA" id="ARBA00010387"/>
    </source>
</evidence>
<keyword evidence="8" id="KW-1185">Reference proteome</keyword>
<reference evidence="7 8" key="1">
    <citation type="submission" date="2019-01" db="EMBL/GenBank/DDBJ databases">
        <title>Lactibacter flavus gen. nov., sp. nov., a novel bacterium of the family Propionibacteriaceae isolated from raw milk and dairy products.</title>
        <authorList>
            <person name="Huptas C."/>
            <person name="Wenning M."/>
            <person name="Breitenwieser F."/>
            <person name="Doll E."/>
            <person name="Von Neubeck M."/>
            <person name="Busse H.-J."/>
            <person name="Scherer S."/>
        </authorList>
    </citation>
    <scope>NUCLEOTIDE SEQUENCE [LARGE SCALE GENOMIC DNA]</scope>
    <source>
        <strain evidence="7 8">DSM 22130</strain>
    </source>
</reference>
<dbReference type="SUPFAM" id="SSF51569">
    <property type="entry name" value="Aldolase"/>
    <property type="match status" value="1"/>
</dbReference>
<dbReference type="Pfam" id="PF00274">
    <property type="entry name" value="Glycolytic"/>
    <property type="match status" value="1"/>
</dbReference>
<evidence type="ECO:0000256" key="1">
    <source>
        <dbReference type="ARBA" id="ARBA00004714"/>
    </source>
</evidence>
<sequence>MNTEQLRRVRDGVGFFAALDQSGGSTPKALATYGVPESAYTDEASMFDLIHAMRTRLMVSPAFDGDKILGAILFEQTMDRDVAGLPAADYLWERKGIVPFVKVDQGLAAEADGVQLMKPLDKLDALLARAVAARVFGTKMRSVISAANPVGIAAVVAQQFEVGRRIADAGLVPIIEPETTITAPDRAASEALLKDALLAGLDAWPADRPVMFKVSIPAVDGFWSDLIAHPKVLRVVALSGGFSQADADARLVRNPGLIASFSRALEEGLTAQQTDAEFDDTLAASVAAIYAASAT</sequence>
<dbReference type="Proteomes" id="UP000291933">
    <property type="component" value="Unassembled WGS sequence"/>
</dbReference>
<comment type="caution">
    <text evidence="7">The sequence shown here is derived from an EMBL/GenBank/DDBJ whole genome shotgun (WGS) entry which is preliminary data.</text>
</comment>
<dbReference type="EC" id="4.1.2.13" evidence="3"/>
<dbReference type="AlphaFoldDB" id="A0A4Q9KHU0"/>
<dbReference type="GO" id="GO:0004332">
    <property type="term" value="F:fructose-bisphosphate aldolase activity"/>
    <property type="evidence" value="ECO:0007669"/>
    <property type="project" value="UniProtKB-EC"/>
</dbReference>
<organism evidence="7 8">
    <name type="scientific">Propioniciclava tarda</name>
    <dbReference type="NCBI Taxonomy" id="433330"/>
    <lineage>
        <taxon>Bacteria</taxon>
        <taxon>Bacillati</taxon>
        <taxon>Actinomycetota</taxon>
        <taxon>Actinomycetes</taxon>
        <taxon>Propionibacteriales</taxon>
        <taxon>Propionibacteriaceae</taxon>
        <taxon>Propioniciclava</taxon>
    </lineage>
</organism>
<accession>A0A4Q9KHU0</accession>
<evidence type="ECO:0000313" key="8">
    <source>
        <dbReference type="Proteomes" id="UP000291933"/>
    </source>
</evidence>
<gene>
    <name evidence="7" type="ORF">ET996_13360</name>
</gene>
<dbReference type="UniPathway" id="UPA00109">
    <property type="reaction ID" value="UER00183"/>
</dbReference>
<evidence type="ECO:0000256" key="6">
    <source>
        <dbReference type="ARBA" id="ARBA00029799"/>
    </source>
</evidence>
<keyword evidence="5" id="KW-0456">Lyase</keyword>
<evidence type="ECO:0000256" key="5">
    <source>
        <dbReference type="ARBA" id="ARBA00023239"/>
    </source>
</evidence>
<dbReference type="PANTHER" id="PTHR11627">
    <property type="entry name" value="FRUCTOSE-BISPHOSPHATE ALDOLASE"/>
    <property type="match status" value="1"/>
</dbReference>
<dbReference type="RefSeq" id="WP_131173060.1">
    <property type="nucleotide sequence ID" value="NZ_FXTL01000023.1"/>
</dbReference>
<evidence type="ECO:0000256" key="4">
    <source>
        <dbReference type="ARBA" id="ARBA00023152"/>
    </source>
</evidence>
<dbReference type="InterPro" id="IPR013785">
    <property type="entry name" value="Aldolase_TIM"/>
</dbReference>